<dbReference type="EMBL" id="LR877145">
    <property type="protein sequence ID" value="CAD2213015.1"/>
    <property type="molecule type" value="Genomic_DNA"/>
</dbReference>
<keyword evidence="2" id="KW-1185">Reference proteome</keyword>
<proteinExistence type="predicted"/>
<organism evidence="1 2">
    <name type="scientific">Angomonas deanei</name>
    <dbReference type="NCBI Taxonomy" id="59799"/>
    <lineage>
        <taxon>Eukaryota</taxon>
        <taxon>Discoba</taxon>
        <taxon>Euglenozoa</taxon>
        <taxon>Kinetoplastea</taxon>
        <taxon>Metakinetoplastina</taxon>
        <taxon>Trypanosomatida</taxon>
        <taxon>Trypanosomatidae</taxon>
        <taxon>Strigomonadinae</taxon>
        <taxon>Angomonas</taxon>
    </lineage>
</organism>
<sequence length="950" mass="105799">MVYPSMSRALSVSIILREFETANVLQLEGAQSTKSKIRTSQKDISNLIALTTRVNKLFFILGSDSKVSDSLSVTDHYSPDGHHLLRLVELVITSFESLISISSAREHIDVLSIIKYFNSDEAWRVSGWGLLATEGYCRCIQNLLFILYRRRSALGLDATAFEMIVQKLFMGRVVERPPFRWPVFHLLFFTTKDLGDKIKNVSLIQKGLRAGLLQSFHNVQSSIESCLVLLEGDSRPKEVRKAITAMRHAVSRKLDALVMQEAATANNIADKEAREEPDGSQKLSLMPPSASLGHRPTTAGNNGGMLSFYQLLAFSAVKGMPETDLTKEENFVLRAKATHLVEESTSSADVLAEVLTPSFLRLFIASAFNVPQSVSDSTTRKENTYNRGLHAFLSGPSVIALYDSVQQHILGTSRLHNHYMPSIYSIPNASRRSYSFHSSRYMHLILRNMLYLSSFNVIWEEENSDKPIGGEKKPSEEVILSKQFLEKLEETVGLFFDLNQTAYEAELAAAGKRSLSSAARRVTDAGKDTVSFTIKDLETPTLFMVQQLSILVCNPDLVVQLPLFRVLQVVAKVFALRVIHEKKYILAKGNVSKQERREARILLSLLEGQLKYIPTKMSPANVNRVLVQLSVPKCLQLFQSYVPLNRSSGHSSNWSGDNSLPSPLQLSLLEAYLKALTPITASFAITRENMLRYWVDVAVPCITQSYSERLAAAGHDFLVSPALSKIAVAPLFIPTYVALFIPVEKAGNRKYPEPSVNLVKHFASYVRSVCGGLEKCNATKLSALLEDTSSEVYTVFSLAVRSLEATANTPADRSTKSMGVPLSPDQQRALGKVTPVSAVLLVVSSLFDKLCLLWSTPVGSREESQQRFISYFSALTFLLKCEDSYVLHRVSASIEAIMLEHLQDSKNLQRQFLKYIGQSIDGIQGTHKRGVTEWYLSLCGKVQKNTRAKL</sequence>
<evidence type="ECO:0000313" key="2">
    <source>
        <dbReference type="Proteomes" id="UP000515908"/>
    </source>
</evidence>
<gene>
    <name evidence="1" type="ORF">ADEAN_000045100</name>
</gene>
<name>A0A7G2C0G5_9TRYP</name>
<dbReference type="VEuPathDB" id="TriTrypDB:ADEAN_000045100"/>
<protein>
    <submittedName>
        <fullName evidence="1">Uncharacterized protein</fullName>
    </submittedName>
</protein>
<dbReference type="AlphaFoldDB" id="A0A7G2C0G5"/>
<reference evidence="1 2" key="1">
    <citation type="submission" date="2020-08" db="EMBL/GenBank/DDBJ databases">
        <authorList>
            <person name="Newling K."/>
            <person name="Davey J."/>
            <person name="Forrester S."/>
        </authorList>
    </citation>
    <scope>NUCLEOTIDE SEQUENCE [LARGE SCALE GENOMIC DNA]</scope>
    <source>
        <strain evidence="2">Crithidia deanei Carvalho (ATCC PRA-265)</strain>
    </source>
</reference>
<evidence type="ECO:0000313" key="1">
    <source>
        <dbReference type="EMBL" id="CAD2213015.1"/>
    </source>
</evidence>
<accession>A0A7G2C0G5</accession>
<dbReference type="Proteomes" id="UP000515908">
    <property type="component" value="Chromosome 01"/>
</dbReference>